<evidence type="ECO:0000256" key="1">
    <source>
        <dbReference type="SAM" id="MobiDB-lite"/>
    </source>
</evidence>
<name>A0A9P6HVU3_9PEZI</name>
<feature type="region of interest" description="Disordered" evidence="1">
    <location>
        <begin position="1"/>
        <end position="40"/>
    </location>
</feature>
<dbReference type="EMBL" id="JAATWM020000094">
    <property type="protein sequence ID" value="KAF9869196.1"/>
    <property type="molecule type" value="Genomic_DNA"/>
</dbReference>
<proteinExistence type="predicted"/>
<reference evidence="2" key="1">
    <citation type="submission" date="2020-03" db="EMBL/GenBank/DDBJ databases">
        <authorList>
            <person name="He L."/>
        </authorList>
    </citation>
    <scope>NUCLEOTIDE SEQUENCE</scope>
    <source>
        <strain evidence="2">CkLH20</strain>
    </source>
</reference>
<protein>
    <submittedName>
        <fullName evidence="2">Uncharacterized protein</fullName>
    </submittedName>
</protein>
<reference evidence="2" key="2">
    <citation type="submission" date="2020-11" db="EMBL/GenBank/DDBJ databases">
        <title>Whole genome sequencing of Colletotrichum sp.</title>
        <authorList>
            <person name="Li H."/>
        </authorList>
    </citation>
    <scope>NUCLEOTIDE SEQUENCE</scope>
    <source>
        <strain evidence="2">CkLH20</strain>
    </source>
</reference>
<dbReference type="RefSeq" id="XP_038738657.1">
    <property type="nucleotide sequence ID" value="XM_038896037.1"/>
</dbReference>
<sequence length="161" mass="18038">MPQTTTEKKRKRRAREATEAAPDRKRQTKEDAFLSESESVRERARPYLLAVAKMPVDTLGTRWSVGRNRPLEAGHARELKEVFKRSGLERRAPEHRILVLCGAEEVRRMRSAQPGSDRGGEDDFLGWAAVIGSTPEVMAGQHRIEALRAYVKETGGSASDL</sequence>
<evidence type="ECO:0000313" key="3">
    <source>
        <dbReference type="Proteomes" id="UP000781932"/>
    </source>
</evidence>
<dbReference type="AlphaFoldDB" id="A0A9P6HVU3"/>
<accession>A0A9P6HVU3</accession>
<evidence type="ECO:0000313" key="2">
    <source>
        <dbReference type="EMBL" id="KAF9869196.1"/>
    </source>
</evidence>
<dbReference type="GeneID" id="62169111"/>
<organism evidence="2 3">
    <name type="scientific">Colletotrichum karsti</name>
    <dbReference type="NCBI Taxonomy" id="1095194"/>
    <lineage>
        <taxon>Eukaryota</taxon>
        <taxon>Fungi</taxon>
        <taxon>Dikarya</taxon>
        <taxon>Ascomycota</taxon>
        <taxon>Pezizomycotina</taxon>
        <taxon>Sordariomycetes</taxon>
        <taxon>Hypocreomycetidae</taxon>
        <taxon>Glomerellales</taxon>
        <taxon>Glomerellaceae</taxon>
        <taxon>Colletotrichum</taxon>
        <taxon>Colletotrichum boninense species complex</taxon>
    </lineage>
</organism>
<feature type="compositionally biased region" description="Basic and acidic residues" evidence="1">
    <location>
        <begin position="15"/>
        <end position="40"/>
    </location>
</feature>
<keyword evidence="3" id="KW-1185">Reference proteome</keyword>
<comment type="caution">
    <text evidence="2">The sequence shown here is derived from an EMBL/GenBank/DDBJ whole genome shotgun (WGS) entry which is preliminary data.</text>
</comment>
<dbReference type="Proteomes" id="UP000781932">
    <property type="component" value="Unassembled WGS sequence"/>
</dbReference>
<dbReference type="OrthoDB" id="4828201at2759"/>
<gene>
    <name evidence="2" type="ORF">CkaCkLH20_13327</name>
</gene>